<evidence type="ECO:0000259" key="1">
    <source>
        <dbReference type="Pfam" id="PF01370"/>
    </source>
</evidence>
<accession>A0AAE3IQH3</accession>
<proteinExistence type="predicted"/>
<keyword evidence="3" id="KW-1185">Reference proteome</keyword>
<dbReference type="InterPro" id="IPR050177">
    <property type="entry name" value="Lipid_A_modif_metabolic_enz"/>
</dbReference>
<name>A0AAE3IQH3_9BACI</name>
<dbReference type="InterPro" id="IPR001509">
    <property type="entry name" value="Epimerase_deHydtase"/>
</dbReference>
<dbReference type="PANTHER" id="PTHR43245">
    <property type="entry name" value="BIFUNCTIONAL POLYMYXIN RESISTANCE PROTEIN ARNA"/>
    <property type="match status" value="1"/>
</dbReference>
<feature type="domain" description="NAD-dependent epimerase/dehydratase" evidence="1">
    <location>
        <begin position="47"/>
        <end position="206"/>
    </location>
</feature>
<dbReference type="AlphaFoldDB" id="A0AAE3IQH3"/>
<dbReference type="PANTHER" id="PTHR43245:SF58">
    <property type="entry name" value="BLL5923 PROTEIN"/>
    <property type="match status" value="1"/>
</dbReference>
<comment type="caution">
    <text evidence="2">The sequence shown here is derived from an EMBL/GenBank/DDBJ whole genome shotgun (WGS) entry which is preliminary data.</text>
</comment>
<protein>
    <submittedName>
        <fullName evidence="2">NAD-dependent epimerase/dehydratase family protein</fullName>
    </submittedName>
</protein>
<dbReference type="Gene3D" id="3.40.50.720">
    <property type="entry name" value="NAD(P)-binding Rossmann-like Domain"/>
    <property type="match status" value="1"/>
</dbReference>
<evidence type="ECO:0000313" key="2">
    <source>
        <dbReference type="EMBL" id="MCU9612332.1"/>
    </source>
</evidence>
<reference evidence="2" key="1">
    <citation type="submission" date="2022-10" db="EMBL/GenBank/DDBJ databases">
        <title>Description of Fervidibacillus gen. nov. in the family Fervidibacillaceae fam. nov. with two species, Fervidibacillus albus sp. nov., and Fervidibacillus halotolerans sp. nov., isolated from tidal flat sediments.</title>
        <authorList>
            <person name="Kwon K.K."/>
            <person name="Yang S.-H."/>
        </authorList>
    </citation>
    <scope>NUCLEOTIDE SEQUENCE</scope>
    <source>
        <strain evidence="2">JCM 19140</strain>
    </source>
</reference>
<dbReference type="Pfam" id="PF01370">
    <property type="entry name" value="Epimerase"/>
    <property type="match status" value="1"/>
</dbReference>
<dbReference type="InterPro" id="IPR036291">
    <property type="entry name" value="NAD(P)-bd_dom_sf"/>
</dbReference>
<dbReference type="EMBL" id="JAOUSF010000001">
    <property type="protein sequence ID" value="MCU9612332.1"/>
    <property type="molecule type" value="Genomic_DNA"/>
</dbReference>
<dbReference type="SUPFAM" id="SSF51735">
    <property type="entry name" value="NAD(P)-binding Rossmann-fold domains"/>
    <property type="match status" value="1"/>
</dbReference>
<dbReference type="Proteomes" id="UP001209318">
    <property type="component" value="Unassembled WGS sequence"/>
</dbReference>
<organism evidence="2 3">
    <name type="scientific">Perspicuibacillus lycopersici</name>
    <dbReference type="NCBI Taxonomy" id="1325689"/>
    <lineage>
        <taxon>Bacteria</taxon>
        <taxon>Bacillati</taxon>
        <taxon>Bacillota</taxon>
        <taxon>Bacilli</taxon>
        <taxon>Bacillales</taxon>
        <taxon>Bacillaceae</taxon>
        <taxon>Perspicuibacillus</taxon>
    </lineage>
</organism>
<sequence>MNKKRILITGKHSYIGSSFMKWITRWQDQYEIKVISVRGKEWENINFADFHSILHLAGIAHVTTDPKMEDYYYRINRDLTLDIAKKAKASGIKQFIFLSSIIVYGESSNKLHTINEETIPTPTNCYGKSKLQAEEGLMQLKSNHFKVAIIRSPMIYGRGSKGNYPRLAELAKRLPFFPYIENQRSMLHIDNLCELLRLIIDNVDEGLFFPQNSEYVNTSKMVMEIAKVHGKKIWLIKGFNPLIHLLSKRVRLLKKLFGNFVYESRISVYKKNYHVRSFEESIRFTEGDESGGYLIEKSVDVSIRSFND</sequence>
<dbReference type="RefSeq" id="WP_263071463.1">
    <property type="nucleotide sequence ID" value="NZ_JAOUSF010000001.1"/>
</dbReference>
<evidence type="ECO:0000313" key="3">
    <source>
        <dbReference type="Proteomes" id="UP001209318"/>
    </source>
</evidence>
<gene>
    <name evidence="2" type="ORF">OEV98_01995</name>
</gene>